<feature type="domain" description="Transglycosylase SLT" evidence="1">
    <location>
        <begin position="51"/>
        <end position="127"/>
    </location>
</feature>
<dbReference type="InterPro" id="IPR008258">
    <property type="entry name" value="Transglycosylase_SLT_dom_1"/>
</dbReference>
<dbReference type="SUPFAM" id="SSF53955">
    <property type="entry name" value="Lysozyme-like"/>
    <property type="match status" value="1"/>
</dbReference>
<dbReference type="Pfam" id="PF01464">
    <property type="entry name" value="SLT"/>
    <property type="match status" value="1"/>
</dbReference>
<accession>A0A2H0BSB8</accession>
<organism evidence="2 3">
    <name type="scientific">Candidatus Uhrbacteria bacterium CG22_combo_CG10-13_8_21_14_all_47_17</name>
    <dbReference type="NCBI Taxonomy" id="1975041"/>
    <lineage>
        <taxon>Bacteria</taxon>
        <taxon>Candidatus Uhriibacteriota</taxon>
    </lineage>
</organism>
<feature type="non-terminal residue" evidence="2">
    <location>
        <position position="1"/>
    </location>
</feature>
<reference evidence="2 3" key="1">
    <citation type="submission" date="2017-09" db="EMBL/GenBank/DDBJ databases">
        <title>Depth-based differentiation of microbial function through sediment-hosted aquifers and enrichment of novel symbionts in the deep terrestrial subsurface.</title>
        <authorList>
            <person name="Probst A.J."/>
            <person name="Ladd B."/>
            <person name="Jarett J.K."/>
            <person name="Geller-Mcgrath D.E."/>
            <person name="Sieber C.M."/>
            <person name="Emerson J.B."/>
            <person name="Anantharaman K."/>
            <person name="Thomas B.C."/>
            <person name="Malmstrom R."/>
            <person name="Stieglmeier M."/>
            <person name="Klingl A."/>
            <person name="Woyke T."/>
            <person name="Ryan C.M."/>
            <person name="Banfield J.F."/>
        </authorList>
    </citation>
    <scope>NUCLEOTIDE SEQUENCE [LARGE SCALE GENOMIC DNA]</scope>
    <source>
        <strain evidence="2">CG22_combo_CG10-13_8_21_14_all_47_17</strain>
    </source>
</reference>
<dbReference type="AlphaFoldDB" id="A0A2H0BSB8"/>
<name>A0A2H0BSB8_9BACT</name>
<evidence type="ECO:0000313" key="3">
    <source>
        <dbReference type="Proteomes" id="UP000231581"/>
    </source>
</evidence>
<dbReference type="InterPro" id="IPR023346">
    <property type="entry name" value="Lysozyme-like_dom_sf"/>
</dbReference>
<dbReference type="Gene3D" id="1.10.530.10">
    <property type="match status" value="1"/>
</dbReference>
<gene>
    <name evidence="2" type="ORF">COX00_02430</name>
</gene>
<sequence length="238" mass="25442">NPATTSFNALSLTSASNANLILEGLGGALQGVEATGGGVVHDESYSGLDDLFQQYAPCAGVDWRVLKAIATIESGLNPAVVNRFGCVGLFQFCIRNHPENCPFTGTSRAADCQNLTDPRINIEAAVTGQIKTAVNRIRTTCPQVTDATRLLQFIYFGHNSGSGLLRLVLNRVGCNGTVEQYDQAAARYWEKQVADGHRPSPPPNYDRRMAEAASRVARVALGLGVTNPFDTSGSCPLR</sequence>
<protein>
    <recommendedName>
        <fullName evidence="1">Transglycosylase SLT domain-containing protein</fullName>
    </recommendedName>
</protein>
<evidence type="ECO:0000313" key="2">
    <source>
        <dbReference type="EMBL" id="PIP60563.1"/>
    </source>
</evidence>
<dbReference type="EMBL" id="PCSZ01000050">
    <property type="protein sequence ID" value="PIP60563.1"/>
    <property type="molecule type" value="Genomic_DNA"/>
</dbReference>
<comment type="caution">
    <text evidence="2">The sequence shown here is derived from an EMBL/GenBank/DDBJ whole genome shotgun (WGS) entry which is preliminary data.</text>
</comment>
<dbReference type="Proteomes" id="UP000231581">
    <property type="component" value="Unassembled WGS sequence"/>
</dbReference>
<evidence type="ECO:0000259" key="1">
    <source>
        <dbReference type="Pfam" id="PF01464"/>
    </source>
</evidence>
<proteinExistence type="predicted"/>